<keyword evidence="3" id="KW-1185">Reference proteome</keyword>
<dbReference type="GO" id="GO:0004540">
    <property type="term" value="F:RNA nuclease activity"/>
    <property type="evidence" value="ECO:0007669"/>
    <property type="project" value="InterPro"/>
</dbReference>
<dbReference type="EMBL" id="FZQB01000032">
    <property type="protein sequence ID" value="SNT76855.1"/>
    <property type="molecule type" value="Genomic_DNA"/>
</dbReference>
<evidence type="ECO:0000259" key="1">
    <source>
        <dbReference type="Pfam" id="PF01936"/>
    </source>
</evidence>
<sequence>MRGMEEKGVDTRIVSDMMSLAWNGAYDVAVLVTADRDFIPVAQELQDRGIKVIHGKIGKSGMDLAKHCWVSFDLYAERTKFERKAKK</sequence>
<name>A0A239Q2Y3_9RHOB</name>
<evidence type="ECO:0000313" key="3">
    <source>
        <dbReference type="Proteomes" id="UP000198307"/>
    </source>
</evidence>
<dbReference type="AlphaFoldDB" id="A0A239Q2Y3"/>
<proteinExistence type="predicted"/>
<feature type="domain" description="NYN" evidence="1">
    <location>
        <begin position="6"/>
        <end position="53"/>
    </location>
</feature>
<dbReference type="InterPro" id="IPR021139">
    <property type="entry name" value="NYN"/>
</dbReference>
<dbReference type="CDD" id="cd18722">
    <property type="entry name" value="PIN_NicB-like"/>
    <property type="match status" value="1"/>
</dbReference>
<reference evidence="2 3" key="1">
    <citation type="submission" date="2017-07" db="EMBL/GenBank/DDBJ databases">
        <authorList>
            <person name="Sun Z.S."/>
            <person name="Albrecht U."/>
            <person name="Echele G."/>
            <person name="Lee C.C."/>
        </authorList>
    </citation>
    <scope>NUCLEOTIDE SEQUENCE [LARGE SCALE GENOMIC DNA]</scope>
    <source>
        <strain evidence="2 3">DSM 14827</strain>
    </source>
</reference>
<dbReference type="Pfam" id="PF01936">
    <property type="entry name" value="NYN"/>
    <property type="match status" value="1"/>
</dbReference>
<protein>
    <submittedName>
        <fullName evidence="2">NYN domain-containing protein</fullName>
    </submittedName>
</protein>
<evidence type="ECO:0000313" key="2">
    <source>
        <dbReference type="EMBL" id="SNT76855.1"/>
    </source>
</evidence>
<dbReference type="Proteomes" id="UP000198307">
    <property type="component" value="Unassembled WGS sequence"/>
</dbReference>
<dbReference type="Gene3D" id="3.40.50.1010">
    <property type="entry name" value="5'-nuclease"/>
    <property type="match status" value="1"/>
</dbReference>
<organism evidence="2 3">
    <name type="scientific">Paracoccus seriniphilus</name>
    <dbReference type="NCBI Taxonomy" id="184748"/>
    <lineage>
        <taxon>Bacteria</taxon>
        <taxon>Pseudomonadati</taxon>
        <taxon>Pseudomonadota</taxon>
        <taxon>Alphaproteobacteria</taxon>
        <taxon>Rhodobacterales</taxon>
        <taxon>Paracoccaceae</taxon>
        <taxon>Paracoccus</taxon>
    </lineage>
</organism>
<gene>
    <name evidence="2" type="ORF">SAMN05444959_13213</name>
</gene>
<accession>A0A239Q2Y3</accession>